<proteinExistence type="predicted"/>
<dbReference type="Proteomes" id="UP001642540">
    <property type="component" value="Unassembled WGS sequence"/>
</dbReference>
<keyword evidence="3" id="KW-1185">Reference proteome</keyword>
<name>A0ABP1R8C0_9HEXA</name>
<dbReference type="EMBL" id="CAXLJM020000054">
    <property type="protein sequence ID" value="CAL8117315.1"/>
    <property type="molecule type" value="Genomic_DNA"/>
</dbReference>
<gene>
    <name evidence="2" type="ORF">ODALV1_LOCUS17633</name>
</gene>
<protein>
    <submittedName>
        <fullName evidence="2">Uncharacterized protein</fullName>
    </submittedName>
</protein>
<evidence type="ECO:0000313" key="3">
    <source>
        <dbReference type="Proteomes" id="UP001642540"/>
    </source>
</evidence>
<organism evidence="2 3">
    <name type="scientific">Orchesella dallaii</name>
    <dbReference type="NCBI Taxonomy" id="48710"/>
    <lineage>
        <taxon>Eukaryota</taxon>
        <taxon>Metazoa</taxon>
        <taxon>Ecdysozoa</taxon>
        <taxon>Arthropoda</taxon>
        <taxon>Hexapoda</taxon>
        <taxon>Collembola</taxon>
        <taxon>Entomobryomorpha</taxon>
        <taxon>Entomobryoidea</taxon>
        <taxon>Orchesellidae</taxon>
        <taxon>Orchesellinae</taxon>
        <taxon>Orchesella</taxon>
    </lineage>
</organism>
<accession>A0ABP1R8C0</accession>
<sequence length="135" mass="14586">MTSTLWDTVNGNKTADIGMTSPASPRKNQTPLELHIQDVILATGEGAKPKVPALALRTTPRAFRTVSQMDLATQKSMVAIARVQKYRINKMFFCGSRQGFTSTKKGTTSKTGGLKMQGHGDGAHSGSKFFKLQNA</sequence>
<feature type="compositionally biased region" description="Low complexity" evidence="1">
    <location>
        <begin position="103"/>
        <end position="113"/>
    </location>
</feature>
<reference evidence="2 3" key="1">
    <citation type="submission" date="2024-08" db="EMBL/GenBank/DDBJ databases">
        <authorList>
            <person name="Cucini C."/>
            <person name="Frati F."/>
        </authorList>
    </citation>
    <scope>NUCLEOTIDE SEQUENCE [LARGE SCALE GENOMIC DNA]</scope>
</reference>
<feature type="region of interest" description="Disordered" evidence="1">
    <location>
        <begin position="103"/>
        <end position="127"/>
    </location>
</feature>
<evidence type="ECO:0000313" key="2">
    <source>
        <dbReference type="EMBL" id="CAL8117315.1"/>
    </source>
</evidence>
<comment type="caution">
    <text evidence="2">The sequence shown here is derived from an EMBL/GenBank/DDBJ whole genome shotgun (WGS) entry which is preliminary data.</text>
</comment>
<evidence type="ECO:0000256" key="1">
    <source>
        <dbReference type="SAM" id="MobiDB-lite"/>
    </source>
</evidence>